<keyword evidence="1" id="KW-0812">Transmembrane</keyword>
<sequence length="274" mass="30904">MVDSATTLLCSPRPRVEQWRIRKTAEDALQDTTQVQEIRRISCIVWFSRSTVISLKHWTKMKDFTPVFYLTLLCILAVCATGTQVPKDHNVIFYRDDKVIGSGKANIVTGKSTYQEVIDTIDTAATSIGVLLVGKNSNDTKPNAKHAVDYVMVESNNLSNPEKITAFYLNCKIMYSDPILHVHLTLIDAPVEDNVIVYDKVGTVKESKKVTLTGSMTYENVINEAGIKTTDIDHIVLEAVSFKRTFKHKVTPFYFRSVISPINKDPVFHVYLKN</sequence>
<keyword evidence="1" id="KW-1133">Transmembrane helix</keyword>
<accession>A0AAD4MFU8</accession>
<dbReference type="Proteomes" id="UP001201812">
    <property type="component" value="Unassembled WGS sequence"/>
</dbReference>
<evidence type="ECO:0000313" key="3">
    <source>
        <dbReference type="Proteomes" id="UP001201812"/>
    </source>
</evidence>
<keyword evidence="1" id="KW-0472">Membrane</keyword>
<evidence type="ECO:0000256" key="1">
    <source>
        <dbReference type="SAM" id="Phobius"/>
    </source>
</evidence>
<name>A0AAD4MFU8_9BILA</name>
<reference evidence="2" key="1">
    <citation type="submission" date="2022-01" db="EMBL/GenBank/DDBJ databases">
        <title>Genome Sequence Resource for Two Populations of Ditylenchus destructor, the Migratory Endoparasitic Phytonematode.</title>
        <authorList>
            <person name="Zhang H."/>
            <person name="Lin R."/>
            <person name="Xie B."/>
        </authorList>
    </citation>
    <scope>NUCLEOTIDE SEQUENCE</scope>
    <source>
        <strain evidence="2">BazhouSP</strain>
    </source>
</reference>
<evidence type="ECO:0000313" key="2">
    <source>
        <dbReference type="EMBL" id="KAI1693246.1"/>
    </source>
</evidence>
<proteinExistence type="predicted"/>
<dbReference type="AlphaFoldDB" id="A0AAD4MFU8"/>
<feature type="transmembrane region" description="Helical" evidence="1">
    <location>
        <begin position="67"/>
        <end position="85"/>
    </location>
</feature>
<dbReference type="EMBL" id="JAKKPZ010000656">
    <property type="protein sequence ID" value="KAI1693246.1"/>
    <property type="molecule type" value="Genomic_DNA"/>
</dbReference>
<organism evidence="2 3">
    <name type="scientific">Ditylenchus destructor</name>
    <dbReference type="NCBI Taxonomy" id="166010"/>
    <lineage>
        <taxon>Eukaryota</taxon>
        <taxon>Metazoa</taxon>
        <taxon>Ecdysozoa</taxon>
        <taxon>Nematoda</taxon>
        <taxon>Chromadorea</taxon>
        <taxon>Rhabditida</taxon>
        <taxon>Tylenchina</taxon>
        <taxon>Tylenchomorpha</taxon>
        <taxon>Sphaerularioidea</taxon>
        <taxon>Anguinidae</taxon>
        <taxon>Anguininae</taxon>
        <taxon>Ditylenchus</taxon>
    </lineage>
</organism>
<gene>
    <name evidence="2" type="ORF">DdX_20766</name>
</gene>
<keyword evidence="3" id="KW-1185">Reference proteome</keyword>
<comment type="caution">
    <text evidence="2">The sequence shown here is derived from an EMBL/GenBank/DDBJ whole genome shotgun (WGS) entry which is preliminary data.</text>
</comment>
<protein>
    <submittedName>
        <fullName evidence="2">Uncharacterized protein</fullName>
    </submittedName>
</protein>